<dbReference type="GO" id="GO:0035243">
    <property type="term" value="F:protein-arginine omega-N symmetric methyltransferase activity"/>
    <property type="evidence" value="ECO:0007669"/>
    <property type="project" value="TreeGrafter"/>
</dbReference>
<evidence type="ECO:0000313" key="4">
    <source>
        <dbReference type="Proteomes" id="UP000658278"/>
    </source>
</evidence>
<dbReference type="Pfam" id="PF02636">
    <property type="entry name" value="Methyltransf_28"/>
    <property type="match status" value="1"/>
</dbReference>
<evidence type="ECO:0000313" key="3">
    <source>
        <dbReference type="EMBL" id="MBK1825939.1"/>
    </source>
</evidence>
<reference evidence="3" key="1">
    <citation type="submission" date="2021-01" db="EMBL/GenBank/DDBJ databases">
        <title>Modified the classification status of verrucomicrobia.</title>
        <authorList>
            <person name="Feng X."/>
        </authorList>
    </citation>
    <scope>NUCLEOTIDE SEQUENCE</scope>
    <source>
        <strain evidence="3">KCTC 22201</strain>
    </source>
</reference>
<dbReference type="EMBL" id="JAENII010000002">
    <property type="protein sequence ID" value="MBK1825939.1"/>
    <property type="molecule type" value="Genomic_DNA"/>
</dbReference>
<proteinExistence type="predicted"/>
<dbReference type="Proteomes" id="UP000658278">
    <property type="component" value="Unassembled WGS sequence"/>
</dbReference>
<accession>A0A934RAT5</accession>
<dbReference type="GO" id="GO:0032259">
    <property type="term" value="P:methylation"/>
    <property type="evidence" value="ECO:0007669"/>
    <property type="project" value="UniProtKB-KW"/>
</dbReference>
<dbReference type="PANTHER" id="PTHR12049">
    <property type="entry name" value="PROTEIN ARGININE METHYLTRANSFERASE NDUFAF7, MITOCHONDRIAL"/>
    <property type="match status" value="1"/>
</dbReference>
<gene>
    <name evidence="3" type="ORF">JIN81_02825</name>
</gene>
<dbReference type="InterPro" id="IPR029063">
    <property type="entry name" value="SAM-dependent_MTases_sf"/>
</dbReference>
<comment type="caution">
    <text evidence="3">The sequence shown here is derived from an EMBL/GenBank/DDBJ whole genome shotgun (WGS) entry which is preliminary data.</text>
</comment>
<keyword evidence="2" id="KW-0808">Transferase</keyword>
<evidence type="ECO:0000256" key="2">
    <source>
        <dbReference type="ARBA" id="ARBA00022679"/>
    </source>
</evidence>
<dbReference type="InterPro" id="IPR003788">
    <property type="entry name" value="NDUFAF7"/>
</dbReference>
<dbReference type="AlphaFoldDB" id="A0A934RAT5"/>
<dbReference type="PANTHER" id="PTHR12049:SF7">
    <property type="entry name" value="PROTEIN ARGININE METHYLTRANSFERASE NDUFAF7, MITOCHONDRIAL"/>
    <property type="match status" value="1"/>
</dbReference>
<evidence type="ECO:0000256" key="1">
    <source>
        <dbReference type="ARBA" id="ARBA00022603"/>
    </source>
</evidence>
<name>A0A934RAT5_9BACT</name>
<dbReference type="SUPFAM" id="SSF53335">
    <property type="entry name" value="S-adenosyl-L-methionine-dependent methyltransferases"/>
    <property type="match status" value="1"/>
</dbReference>
<keyword evidence="4" id="KW-1185">Reference proteome</keyword>
<organism evidence="3 4">
    <name type="scientific">Haloferula rosea</name>
    <dbReference type="NCBI Taxonomy" id="490093"/>
    <lineage>
        <taxon>Bacteria</taxon>
        <taxon>Pseudomonadati</taxon>
        <taxon>Verrucomicrobiota</taxon>
        <taxon>Verrucomicrobiia</taxon>
        <taxon>Verrucomicrobiales</taxon>
        <taxon>Verrucomicrobiaceae</taxon>
        <taxon>Haloferula</taxon>
    </lineage>
</organism>
<sequence length="312" mass="35575">MRFDRFMEAALHDPERGYYARRIRDVGIRGDFSTTPSLSGTLGRAIGAWAAKALRETGCRDLIELGPGSGALAHAVISALPWHRRLRTRVHLVETSSPLRERQQALLGRSVHWHQTLSEALATCGGRACIYSNEFVDAFPVRRFRLNADRWEEQFVTPGRSHWNTTSELPSGSVFSREWADGQVVEVHSPYRKWMEEHLTYWKRGRMLTIDYGDQVADLYHRRPDGTLRGYFHHQLVTGPEILDRPGHQDLTCDVNFTDLIEWSAPRVRMLRLIEQSDFLKPHVDFNQPTDAFVSAAHGAGGAFLCLEQEVV</sequence>
<dbReference type="Gene3D" id="3.40.50.12710">
    <property type="match status" value="1"/>
</dbReference>
<protein>
    <submittedName>
        <fullName evidence="3">SAM-dependent methyltransferase</fullName>
    </submittedName>
</protein>
<dbReference type="InterPro" id="IPR038375">
    <property type="entry name" value="NDUFAF7_sf"/>
</dbReference>
<keyword evidence="1 3" id="KW-0489">Methyltransferase</keyword>